<dbReference type="SUPFAM" id="SSF103506">
    <property type="entry name" value="Mitochondrial carrier"/>
    <property type="match status" value="1"/>
</dbReference>
<dbReference type="InterPro" id="IPR018108">
    <property type="entry name" value="MCP_transmembrane"/>
</dbReference>
<dbReference type="PROSITE" id="PS50222">
    <property type="entry name" value="EF_HAND_2"/>
    <property type="match status" value="1"/>
</dbReference>
<accession>A0AAW1QKL0</accession>
<evidence type="ECO:0000256" key="6">
    <source>
        <dbReference type="ARBA" id="ARBA00022989"/>
    </source>
</evidence>
<keyword evidence="3 8" id="KW-0812">Transmembrane</keyword>
<dbReference type="PRINTS" id="PR00926">
    <property type="entry name" value="MITOCARRIER"/>
</dbReference>
<dbReference type="PROSITE" id="PS00018">
    <property type="entry name" value="EF_HAND_1"/>
    <property type="match status" value="1"/>
</dbReference>
<dbReference type="InterPro" id="IPR002067">
    <property type="entry name" value="MCP"/>
</dbReference>
<dbReference type="Gene3D" id="1.10.238.10">
    <property type="entry name" value="EF-hand"/>
    <property type="match status" value="1"/>
</dbReference>
<dbReference type="AlphaFoldDB" id="A0AAW1QKL0"/>
<protein>
    <recommendedName>
        <fullName evidence="10">EF-hand domain-containing protein</fullName>
    </recommendedName>
</protein>
<dbReference type="InterPro" id="IPR002048">
    <property type="entry name" value="EF_hand_dom"/>
</dbReference>
<evidence type="ECO:0000256" key="1">
    <source>
        <dbReference type="ARBA" id="ARBA00004448"/>
    </source>
</evidence>
<name>A0AAW1QKL0_9CHLO</name>
<dbReference type="Gene3D" id="1.50.40.10">
    <property type="entry name" value="Mitochondrial carrier domain"/>
    <property type="match status" value="1"/>
</dbReference>
<dbReference type="InterPro" id="IPR018247">
    <property type="entry name" value="EF_Hand_1_Ca_BS"/>
</dbReference>
<dbReference type="GO" id="GO:0005509">
    <property type="term" value="F:calcium ion binding"/>
    <property type="evidence" value="ECO:0007669"/>
    <property type="project" value="InterPro"/>
</dbReference>
<dbReference type="InterPro" id="IPR011992">
    <property type="entry name" value="EF-hand-dom_pair"/>
</dbReference>
<feature type="domain" description="EF-hand" evidence="10">
    <location>
        <begin position="88"/>
        <end position="123"/>
    </location>
</feature>
<organism evidence="11 12">
    <name type="scientific">Elliptochloris bilobata</name>
    <dbReference type="NCBI Taxonomy" id="381761"/>
    <lineage>
        <taxon>Eukaryota</taxon>
        <taxon>Viridiplantae</taxon>
        <taxon>Chlorophyta</taxon>
        <taxon>core chlorophytes</taxon>
        <taxon>Trebouxiophyceae</taxon>
        <taxon>Trebouxiophyceae incertae sedis</taxon>
        <taxon>Elliptochloris clade</taxon>
        <taxon>Elliptochloris</taxon>
    </lineage>
</organism>
<keyword evidence="5" id="KW-0106">Calcium</keyword>
<dbReference type="PROSITE" id="PS50920">
    <property type="entry name" value="SOLCAR"/>
    <property type="match status" value="3"/>
</dbReference>
<evidence type="ECO:0000256" key="9">
    <source>
        <dbReference type="RuleBase" id="RU000488"/>
    </source>
</evidence>
<keyword evidence="2 9" id="KW-0813">Transport</keyword>
<comment type="similarity">
    <text evidence="9">Belongs to the mitochondrial carrier (TC 2.A.29) family.</text>
</comment>
<dbReference type="Proteomes" id="UP001445335">
    <property type="component" value="Unassembled WGS sequence"/>
</dbReference>
<feature type="repeat" description="Solcar" evidence="8">
    <location>
        <begin position="198"/>
        <end position="282"/>
    </location>
</feature>
<proteinExistence type="inferred from homology"/>
<dbReference type="GO" id="GO:0055085">
    <property type="term" value="P:transmembrane transport"/>
    <property type="evidence" value="ECO:0007669"/>
    <property type="project" value="InterPro"/>
</dbReference>
<feature type="repeat" description="Solcar" evidence="8">
    <location>
        <begin position="289"/>
        <end position="374"/>
    </location>
</feature>
<evidence type="ECO:0000313" key="12">
    <source>
        <dbReference type="Proteomes" id="UP001445335"/>
    </source>
</evidence>
<dbReference type="InterPro" id="IPR023395">
    <property type="entry name" value="MCP_dom_sf"/>
</dbReference>
<evidence type="ECO:0000259" key="10">
    <source>
        <dbReference type="PROSITE" id="PS50222"/>
    </source>
</evidence>
<evidence type="ECO:0000313" key="11">
    <source>
        <dbReference type="EMBL" id="KAK9821932.1"/>
    </source>
</evidence>
<evidence type="ECO:0000256" key="4">
    <source>
        <dbReference type="ARBA" id="ARBA00022737"/>
    </source>
</evidence>
<gene>
    <name evidence="11" type="ORF">WJX81_004115</name>
</gene>
<keyword evidence="4" id="KW-0677">Repeat</keyword>
<dbReference type="EMBL" id="JALJOU010000094">
    <property type="protein sequence ID" value="KAK9821932.1"/>
    <property type="molecule type" value="Genomic_DNA"/>
</dbReference>
<evidence type="ECO:0000256" key="3">
    <source>
        <dbReference type="ARBA" id="ARBA00022692"/>
    </source>
</evidence>
<sequence length="497" mass="52106">MLAILRSSSDSVASQLRLQQTFDEIDGSNKGFVDAAGLTAFAERNRLPAAYVPAFLSALLHGDNSSDADSADSSQRISFERFAGFVRGREASLRRTYDTLDADGNGVLTAREVEAGLSHVCITCPQTRCQYRSRPEALRRLLATLPAEGGISFAEFRRLFMLLPSSDLLVDYWIRASCPAACDIGGCVVVRDEKNSKGSPWRHLAAGAAAGAASRTATAPLEMLRLQAMAGCLEAPGLAGAFRATLARGGWPALYKGNLLNVVKSAPQKAIDFFAFDVLKGLLAARGGSGALPTFAAAGLAGAAGSIALYPLEVVRCRMTTDVAGVYRGPVHAASALVRSGGLPALYQGLGPSLAAIAPEAAITYGLFDLLKKVAARVAGQPQPGVLPSVACGVAAAFTGQLVAFPLEAIARRMQRGGPGQQSVLEVTRELLSRGGIRGLYQGVGAASLRVVPMAFVSFLTYEAVRTWLTQQEERAAERACAQAALPPQTCPLLAPA</sequence>
<dbReference type="Pfam" id="PF00153">
    <property type="entry name" value="Mito_carr"/>
    <property type="match status" value="3"/>
</dbReference>
<keyword evidence="7 8" id="KW-0472">Membrane</keyword>
<dbReference type="PANTHER" id="PTHR24089">
    <property type="entry name" value="SOLUTE CARRIER FAMILY 25"/>
    <property type="match status" value="1"/>
</dbReference>
<feature type="repeat" description="Solcar" evidence="8">
    <location>
        <begin position="384"/>
        <end position="468"/>
    </location>
</feature>
<evidence type="ECO:0000256" key="5">
    <source>
        <dbReference type="ARBA" id="ARBA00022837"/>
    </source>
</evidence>
<reference evidence="11 12" key="1">
    <citation type="journal article" date="2024" name="Nat. Commun.">
        <title>Phylogenomics reveals the evolutionary origins of lichenization in chlorophyte algae.</title>
        <authorList>
            <person name="Puginier C."/>
            <person name="Libourel C."/>
            <person name="Otte J."/>
            <person name="Skaloud P."/>
            <person name="Haon M."/>
            <person name="Grisel S."/>
            <person name="Petersen M."/>
            <person name="Berrin J.G."/>
            <person name="Delaux P.M."/>
            <person name="Dal Grande F."/>
            <person name="Keller J."/>
        </authorList>
    </citation>
    <scope>NUCLEOTIDE SEQUENCE [LARGE SCALE GENOMIC DNA]</scope>
    <source>
        <strain evidence="11 12">SAG 245.80</strain>
    </source>
</reference>
<keyword evidence="12" id="KW-1185">Reference proteome</keyword>
<evidence type="ECO:0000256" key="7">
    <source>
        <dbReference type="ARBA" id="ARBA00023136"/>
    </source>
</evidence>
<dbReference type="GO" id="GO:0005743">
    <property type="term" value="C:mitochondrial inner membrane"/>
    <property type="evidence" value="ECO:0007669"/>
    <property type="project" value="UniProtKB-SubCell"/>
</dbReference>
<evidence type="ECO:0000256" key="8">
    <source>
        <dbReference type="PROSITE-ProRule" id="PRU00282"/>
    </source>
</evidence>
<comment type="subcellular location">
    <subcellularLocation>
        <location evidence="1">Mitochondrion inner membrane</location>
        <topology evidence="1">Multi-pass membrane protein</topology>
    </subcellularLocation>
</comment>
<evidence type="ECO:0000256" key="2">
    <source>
        <dbReference type="ARBA" id="ARBA00022448"/>
    </source>
</evidence>
<dbReference type="SUPFAM" id="SSF47473">
    <property type="entry name" value="EF-hand"/>
    <property type="match status" value="1"/>
</dbReference>
<keyword evidence="6" id="KW-1133">Transmembrane helix</keyword>
<comment type="caution">
    <text evidence="11">The sequence shown here is derived from an EMBL/GenBank/DDBJ whole genome shotgun (WGS) entry which is preliminary data.</text>
</comment>